<keyword evidence="2" id="KW-1185">Reference proteome</keyword>
<sequence length="653" mass="73526">MDTSDYSPPAMRKLRVYAFDPQASTQMETVQINHATIELPWEQRWEPDILPGPVNEYLEVIDVDPTSGQFYKPVDLNDPHLLAQDGLAPSEGDPRFHQQMVFAVAMKTIKLFERALGRKVFWSPRAVEDAVTKRVTSHTYVRRLRIYPHALREANAYYSPAKKALLFGYFKASMSDAGVNLPGGWIFTALSHDIVAHETTHAILDGLHRRYIESTNVDSLAFHEAFADIVALLMHFTLPEVVSSQLAARRGILSERSWLSGLARQFGEASGRYAALRDAIDEKGQDGVPDPTRLAQLSEPHERGAVLVAAVFDAFITIYEQRTTDLFRLAGHDKTSTANLSTELIARLTREAVKSADHVLRLCIRALDYLPPVDVHFGEFLRAIVTADNDLVPDDPMHYRLAVIQAFRRRGIFPDKCLSLAPDSLLWESVKGVQSEDLALTANDLLDFHAAAKPKHGWAGGALDLTPQYVREKAFLQAEHNRQVVWNWLMAESAHDAQWEKVLGIYFMAHPGESRKQGALFIGADGVQPAVEVHSVRTCRRAGPDGQDLRQLVVEIAQRRRGYFDVGEQLKEDLKPVRERGHRHYDFTFRGGATLIIDLRDGTLRYVIRKRIDDDERLDAQRRFLQAGSDGLAMTYRGPRPGDNAFAMTHRGV</sequence>
<dbReference type="CDD" id="cd09598">
    <property type="entry name" value="M4_like"/>
    <property type="match status" value="1"/>
</dbReference>
<gene>
    <name evidence="1" type="ORF">CUN61_16475</name>
</gene>
<name>A0A4P6G493_9PSED</name>
<evidence type="ECO:0008006" key="3">
    <source>
        <dbReference type="Google" id="ProtNLM"/>
    </source>
</evidence>
<evidence type="ECO:0000313" key="1">
    <source>
        <dbReference type="EMBL" id="QAY85488.1"/>
    </source>
</evidence>
<dbReference type="Proteomes" id="UP000291121">
    <property type="component" value="Chromosome"/>
</dbReference>
<accession>A0A4P6G493</accession>
<evidence type="ECO:0000313" key="2">
    <source>
        <dbReference type="Proteomes" id="UP000291121"/>
    </source>
</evidence>
<dbReference type="SUPFAM" id="SSF55486">
    <property type="entry name" value="Metalloproteases ('zincins'), catalytic domain"/>
    <property type="match status" value="1"/>
</dbReference>
<dbReference type="EMBL" id="CP024767">
    <property type="protein sequence ID" value="QAY85488.1"/>
    <property type="molecule type" value="Genomic_DNA"/>
</dbReference>
<dbReference type="RefSeq" id="WP_208667666.1">
    <property type="nucleotide sequence ID" value="NZ_CP024767.1"/>
</dbReference>
<dbReference type="AlphaFoldDB" id="A0A4P6G493"/>
<reference evidence="1 2" key="1">
    <citation type="submission" date="2017-11" db="EMBL/GenBank/DDBJ databases">
        <title>Genome sequence of Pseudomonas arsenicoxydans ACM1.</title>
        <authorList>
            <person name="Nascimento F.X."/>
        </authorList>
    </citation>
    <scope>NUCLEOTIDE SEQUENCE [LARGE SCALE GENOMIC DNA]</scope>
    <source>
        <strain evidence="1 2">ACM1</strain>
    </source>
</reference>
<proteinExistence type="predicted"/>
<protein>
    <recommendedName>
        <fullName evidence="3">Peptidase M4</fullName>
    </recommendedName>
</protein>
<organism evidence="1 2">
    <name type="scientific">Pseudomonas arsenicoxydans</name>
    <dbReference type="NCBI Taxonomy" id="702115"/>
    <lineage>
        <taxon>Bacteria</taxon>
        <taxon>Pseudomonadati</taxon>
        <taxon>Pseudomonadota</taxon>
        <taxon>Gammaproteobacteria</taxon>
        <taxon>Pseudomonadales</taxon>
        <taxon>Pseudomonadaceae</taxon>
        <taxon>Pseudomonas</taxon>
    </lineage>
</organism>